<dbReference type="InterPro" id="IPR036069">
    <property type="entry name" value="DUF34/NIF3_sf"/>
</dbReference>
<gene>
    <name evidence="5" type="ORF">ACFQY8_03855</name>
</gene>
<keyword evidence="4" id="KW-0479">Metal-binding</keyword>
<sequence>MSTLTVGQIVKVLEALYPLRYAEDWDEPGLIVGDTGWQVSKIYCAVDPTEETVSAAISAGAQLLITHHPLYFRATHTVAGSTFRGALVTKLIENHCALWVGHTNADSAVRGQGKAFVEALGLKDCGALVPREDGRSEDKQEVERVGLGRIGEYDQAISLAEFAKRVSDVLPRSQSGILIAGDPHRQVRRVAALPGSGDSEIKKAAACGADVYVTSDLRHHPVLDAVQETGMAFINTPHAAIEKLWFNLAQTDIPEALLTRYGVDIPLEVTRINTDPWSMRI</sequence>
<evidence type="ECO:0000256" key="3">
    <source>
        <dbReference type="ARBA" id="ARBA00022112"/>
    </source>
</evidence>
<evidence type="ECO:0000256" key="2">
    <source>
        <dbReference type="ARBA" id="ARBA00011643"/>
    </source>
</evidence>
<organism evidence="5 6">
    <name type="scientific">Alloscardovia venturai</name>
    <dbReference type="NCBI Taxonomy" id="1769421"/>
    <lineage>
        <taxon>Bacteria</taxon>
        <taxon>Bacillati</taxon>
        <taxon>Actinomycetota</taxon>
        <taxon>Actinomycetes</taxon>
        <taxon>Bifidobacteriales</taxon>
        <taxon>Bifidobacteriaceae</taxon>
        <taxon>Alloscardovia</taxon>
    </lineage>
</organism>
<accession>A0ABW2Y3N0</accession>
<dbReference type="Gene3D" id="3.40.1390.30">
    <property type="entry name" value="NIF3 (NGG1p interacting factor 3)-like"/>
    <property type="match status" value="2"/>
</dbReference>
<comment type="subunit">
    <text evidence="2">Homohexamer.</text>
</comment>
<dbReference type="PANTHER" id="PTHR13799">
    <property type="entry name" value="NGG1 INTERACTING FACTOR 3"/>
    <property type="match status" value="1"/>
</dbReference>
<dbReference type="SUPFAM" id="SSF102705">
    <property type="entry name" value="NIF3 (NGG1p interacting factor 3)-like"/>
    <property type="match status" value="1"/>
</dbReference>
<evidence type="ECO:0000256" key="1">
    <source>
        <dbReference type="ARBA" id="ARBA00006964"/>
    </source>
</evidence>
<dbReference type="InterPro" id="IPR002678">
    <property type="entry name" value="DUF34/NIF3"/>
</dbReference>
<evidence type="ECO:0000313" key="5">
    <source>
        <dbReference type="EMBL" id="MFD0704880.1"/>
    </source>
</evidence>
<comment type="similarity">
    <text evidence="1">Belongs to the GTP cyclohydrolase I type 2/NIF3 family.</text>
</comment>
<proteinExistence type="inferred from homology"/>
<dbReference type="Pfam" id="PF01784">
    <property type="entry name" value="DUF34_NIF3"/>
    <property type="match status" value="1"/>
</dbReference>
<dbReference type="PANTHER" id="PTHR13799:SF14">
    <property type="entry name" value="GTP CYCLOHYDROLASE 1 TYPE 2 HOMOLOG"/>
    <property type="match status" value="1"/>
</dbReference>
<name>A0ABW2Y3N0_9BIFI</name>
<dbReference type="NCBIfam" id="TIGR00486">
    <property type="entry name" value="YbgI_SA1388"/>
    <property type="match status" value="1"/>
</dbReference>
<dbReference type="Proteomes" id="UP001597036">
    <property type="component" value="Unassembled WGS sequence"/>
</dbReference>
<dbReference type="EMBL" id="JBHTHQ010000021">
    <property type="protein sequence ID" value="MFD0704880.1"/>
    <property type="molecule type" value="Genomic_DNA"/>
</dbReference>
<keyword evidence="6" id="KW-1185">Reference proteome</keyword>
<reference evidence="6" key="1">
    <citation type="journal article" date="2019" name="Int. J. Syst. Evol. Microbiol.">
        <title>The Global Catalogue of Microorganisms (GCM) 10K type strain sequencing project: providing services to taxonomists for standard genome sequencing and annotation.</title>
        <authorList>
            <consortium name="The Broad Institute Genomics Platform"/>
            <consortium name="The Broad Institute Genome Sequencing Center for Infectious Disease"/>
            <person name="Wu L."/>
            <person name="Ma J."/>
        </authorList>
    </citation>
    <scope>NUCLEOTIDE SEQUENCE [LARGE SCALE GENOMIC DNA]</scope>
    <source>
        <strain evidence="6">CCM 8604</strain>
    </source>
</reference>
<evidence type="ECO:0000313" key="6">
    <source>
        <dbReference type="Proteomes" id="UP001597036"/>
    </source>
</evidence>
<evidence type="ECO:0000256" key="4">
    <source>
        <dbReference type="ARBA" id="ARBA00022723"/>
    </source>
</evidence>
<comment type="caution">
    <text evidence="5">The sequence shown here is derived from an EMBL/GenBank/DDBJ whole genome shotgun (WGS) entry which is preliminary data.</text>
</comment>
<protein>
    <recommendedName>
        <fullName evidence="3">GTP cyclohydrolase 1 type 2 homolog</fullName>
    </recommendedName>
</protein>
<dbReference type="RefSeq" id="WP_377938588.1">
    <property type="nucleotide sequence ID" value="NZ_JBHTHQ010000021.1"/>
</dbReference>